<dbReference type="PANTHER" id="PTHR13213">
    <property type="entry name" value="MYB-BINDING PROTEIN 1A FAMILY MEMBER"/>
    <property type="match status" value="1"/>
</dbReference>
<evidence type="ECO:0000256" key="2">
    <source>
        <dbReference type="ARBA" id="ARBA00023242"/>
    </source>
</evidence>
<evidence type="ECO:0000313" key="4">
    <source>
        <dbReference type="Proteomes" id="UP001159427"/>
    </source>
</evidence>
<reference evidence="3 4" key="1">
    <citation type="submission" date="2022-05" db="EMBL/GenBank/DDBJ databases">
        <authorList>
            <consortium name="Genoscope - CEA"/>
            <person name="William W."/>
        </authorList>
    </citation>
    <scope>NUCLEOTIDE SEQUENCE [LARGE SCALE GENOMIC DNA]</scope>
</reference>
<evidence type="ECO:0000313" key="3">
    <source>
        <dbReference type="EMBL" id="CAH3198271.1"/>
    </source>
</evidence>
<feature type="non-terminal residue" evidence="3">
    <location>
        <position position="98"/>
    </location>
</feature>
<name>A0ABN8T2Z9_9CNID</name>
<proteinExistence type="predicted"/>
<gene>
    <name evidence="3" type="ORF">PEVE_00036036</name>
</gene>
<accession>A0ABN8T2Z9</accession>
<keyword evidence="4" id="KW-1185">Reference proteome</keyword>
<dbReference type="InterPro" id="IPR007015">
    <property type="entry name" value="DNA_pol_V/MYBBP1A"/>
</dbReference>
<sequence length="98" mass="11210">MQFDKLTKTKTVENMLGALQGSGADAFVSWLFEVFEQGALGNSGESESRPEKNEELTRIAVLNQLFQLVKKKNLSHKGNWVQEVLFFFIEHAYFQPIE</sequence>
<organism evidence="3 4">
    <name type="scientific">Porites evermanni</name>
    <dbReference type="NCBI Taxonomy" id="104178"/>
    <lineage>
        <taxon>Eukaryota</taxon>
        <taxon>Metazoa</taxon>
        <taxon>Cnidaria</taxon>
        <taxon>Anthozoa</taxon>
        <taxon>Hexacorallia</taxon>
        <taxon>Scleractinia</taxon>
        <taxon>Fungiina</taxon>
        <taxon>Poritidae</taxon>
        <taxon>Porites</taxon>
    </lineage>
</organism>
<evidence type="ECO:0000256" key="1">
    <source>
        <dbReference type="ARBA" id="ARBA00004123"/>
    </source>
</evidence>
<dbReference type="PANTHER" id="PTHR13213:SF2">
    <property type="entry name" value="MYB-BINDING PROTEIN 1A"/>
    <property type="match status" value="1"/>
</dbReference>
<dbReference type="Pfam" id="PF04931">
    <property type="entry name" value="DNA_pol_phi"/>
    <property type="match status" value="1"/>
</dbReference>
<keyword evidence="2" id="KW-0539">Nucleus</keyword>
<dbReference type="EMBL" id="CALNXI010005687">
    <property type="protein sequence ID" value="CAH3198271.1"/>
    <property type="molecule type" value="Genomic_DNA"/>
</dbReference>
<comment type="subcellular location">
    <subcellularLocation>
        <location evidence="1">Nucleus</location>
    </subcellularLocation>
</comment>
<dbReference type="Proteomes" id="UP001159427">
    <property type="component" value="Unassembled WGS sequence"/>
</dbReference>
<comment type="caution">
    <text evidence="3">The sequence shown here is derived from an EMBL/GenBank/DDBJ whole genome shotgun (WGS) entry which is preliminary data.</text>
</comment>
<protein>
    <submittedName>
        <fullName evidence="3">Uncharacterized protein</fullName>
    </submittedName>
</protein>